<protein>
    <submittedName>
        <fullName evidence="4">Alpha/beta hydrolase</fullName>
    </submittedName>
</protein>
<dbReference type="AlphaFoldDB" id="A0A4T9TBP1"/>
<feature type="compositionally biased region" description="Basic and acidic residues" evidence="2">
    <location>
        <begin position="25"/>
        <end position="41"/>
    </location>
</feature>
<evidence type="ECO:0000313" key="5">
    <source>
        <dbReference type="Proteomes" id="UP000309454"/>
    </source>
</evidence>
<evidence type="ECO:0000259" key="3">
    <source>
        <dbReference type="Pfam" id="PF07859"/>
    </source>
</evidence>
<dbReference type="PANTHER" id="PTHR48081">
    <property type="entry name" value="AB HYDROLASE SUPERFAMILY PROTEIN C4A8.06C"/>
    <property type="match status" value="1"/>
</dbReference>
<keyword evidence="5" id="KW-1185">Reference proteome</keyword>
<dbReference type="Proteomes" id="UP000309454">
    <property type="component" value="Unassembled WGS sequence"/>
</dbReference>
<evidence type="ECO:0000256" key="2">
    <source>
        <dbReference type="SAM" id="MobiDB-lite"/>
    </source>
</evidence>
<evidence type="ECO:0000256" key="1">
    <source>
        <dbReference type="ARBA" id="ARBA00022801"/>
    </source>
</evidence>
<keyword evidence="1 4" id="KW-0378">Hydrolase</keyword>
<dbReference type="OrthoDB" id="3181909at2"/>
<dbReference type="Pfam" id="PF07859">
    <property type="entry name" value="Abhydrolase_3"/>
    <property type="match status" value="1"/>
</dbReference>
<dbReference type="GO" id="GO:0016787">
    <property type="term" value="F:hydrolase activity"/>
    <property type="evidence" value="ECO:0007669"/>
    <property type="project" value="UniProtKB-KW"/>
</dbReference>
<feature type="compositionally biased region" description="Basic residues" evidence="2">
    <location>
        <begin position="1"/>
        <end position="18"/>
    </location>
</feature>
<feature type="region of interest" description="Disordered" evidence="2">
    <location>
        <begin position="1"/>
        <end position="41"/>
    </location>
</feature>
<dbReference type="Gene3D" id="3.40.50.1820">
    <property type="entry name" value="alpha/beta hydrolase"/>
    <property type="match status" value="1"/>
</dbReference>
<proteinExistence type="predicted"/>
<dbReference type="SUPFAM" id="SSF53474">
    <property type="entry name" value="alpha/beta-Hydrolases"/>
    <property type="match status" value="1"/>
</dbReference>
<dbReference type="InterPro" id="IPR013094">
    <property type="entry name" value="AB_hydrolase_3"/>
</dbReference>
<dbReference type="EMBL" id="SSTM01000002">
    <property type="protein sequence ID" value="TJW11223.1"/>
    <property type="molecule type" value="Genomic_DNA"/>
</dbReference>
<evidence type="ECO:0000313" key="4">
    <source>
        <dbReference type="EMBL" id="TJW11223.1"/>
    </source>
</evidence>
<reference evidence="4 5" key="1">
    <citation type="submission" date="2019-04" db="EMBL/GenBank/DDBJ databases">
        <title>Microbes associate with the intestines of laboratory mice.</title>
        <authorList>
            <person name="Navarre W."/>
            <person name="Wong E."/>
            <person name="Huang K.C."/>
            <person name="Tropini C."/>
            <person name="Ng K."/>
            <person name="Yu B."/>
        </authorList>
    </citation>
    <scope>NUCLEOTIDE SEQUENCE [LARGE SCALE GENOMIC DNA]</scope>
    <source>
        <strain evidence="4 5">NM48_B13</strain>
    </source>
</reference>
<accession>A0A4T9TBP1</accession>
<comment type="caution">
    <text evidence="4">The sequence shown here is derived from an EMBL/GenBank/DDBJ whole genome shotgun (WGS) entry which is preliminary data.</text>
</comment>
<name>A0A4T9TBP1_9ACTN</name>
<dbReference type="InterPro" id="IPR029058">
    <property type="entry name" value="AB_hydrolase_fold"/>
</dbReference>
<gene>
    <name evidence="4" type="ORF">E5982_03115</name>
</gene>
<dbReference type="InterPro" id="IPR050300">
    <property type="entry name" value="GDXG_lipolytic_enzyme"/>
</dbReference>
<organism evidence="4 5">
    <name type="scientific">Parvibacter caecicola</name>
    <dbReference type="NCBI Taxonomy" id="747645"/>
    <lineage>
        <taxon>Bacteria</taxon>
        <taxon>Bacillati</taxon>
        <taxon>Actinomycetota</taxon>
        <taxon>Coriobacteriia</taxon>
        <taxon>Coriobacteriales</taxon>
        <taxon>Coriobacteriaceae</taxon>
        <taxon>Parvibacter</taxon>
    </lineage>
</organism>
<dbReference type="PANTHER" id="PTHR48081:SF8">
    <property type="entry name" value="ALPHA_BETA HYDROLASE FOLD-3 DOMAIN-CONTAINING PROTEIN-RELATED"/>
    <property type="match status" value="1"/>
</dbReference>
<sequence length="310" mass="34998">MRARRHSRSLHRRQRRRGAGVLGSRTERRHAVEQRHHSEEWRTIPSTGRDIRLLVMRPVASARPPEQTPGILWIHGGGHIFGLYRFIMLARARSLVDKFGAVVVVPAYRCALESPFPADLEDCYAALLYLKAHAAELGVNDSQLMVGGESAGGGLTVATCLLARDTGDVDIAFQMPLYPMLDDRDTPSSRDNHAPVWNTRSNHRAWRLYLRGIRPASAPAYAAPARETNYAGLPPAYSCVGDIEPFYCETATYIENLRRAGIEAHLDVYPQWFHAYDMLLPFTAKAKLAIARFEERYRYAAAHYFAPQKR</sequence>
<feature type="domain" description="Alpha/beta hydrolase fold-3" evidence="3">
    <location>
        <begin position="71"/>
        <end position="276"/>
    </location>
</feature>